<dbReference type="Proteomes" id="UP000823913">
    <property type="component" value="Unassembled WGS sequence"/>
</dbReference>
<evidence type="ECO:0000259" key="1">
    <source>
        <dbReference type="Pfam" id="PF00814"/>
    </source>
</evidence>
<comment type="caution">
    <text evidence="2">The sequence shown here is derived from an EMBL/GenBank/DDBJ whole genome shotgun (WGS) entry which is preliminary data.</text>
</comment>
<gene>
    <name evidence="2" type="primary">tsaB</name>
    <name evidence="2" type="ORF">IAB94_02895</name>
</gene>
<protein>
    <submittedName>
        <fullName evidence="2">tRNA (Adenosine(37)-N6)-threonylcarbamoyltransferase complex dimerization subunit type 1 TsaB</fullName>
    </submittedName>
</protein>
<accession>A0A9D1J907</accession>
<organism evidence="2 3">
    <name type="scientific">Candidatus Coproplasma avicola</name>
    <dbReference type="NCBI Taxonomy" id="2840744"/>
    <lineage>
        <taxon>Bacteria</taxon>
        <taxon>Bacillati</taxon>
        <taxon>Bacillota</taxon>
        <taxon>Clostridia</taxon>
        <taxon>Eubacteriales</taxon>
        <taxon>Candidatus Coproplasma</taxon>
    </lineage>
</organism>
<dbReference type="EMBL" id="DVHK01000068">
    <property type="protein sequence ID" value="HIR66980.1"/>
    <property type="molecule type" value="Genomic_DNA"/>
</dbReference>
<proteinExistence type="predicted"/>
<evidence type="ECO:0000313" key="3">
    <source>
        <dbReference type="Proteomes" id="UP000823913"/>
    </source>
</evidence>
<dbReference type="Pfam" id="PF00814">
    <property type="entry name" value="TsaD"/>
    <property type="match status" value="1"/>
</dbReference>
<feature type="domain" description="Gcp-like" evidence="1">
    <location>
        <begin position="32"/>
        <end position="145"/>
    </location>
</feature>
<reference evidence="2" key="2">
    <citation type="journal article" date="2021" name="PeerJ">
        <title>Extensive microbial diversity within the chicken gut microbiome revealed by metagenomics and culture.</title>
        <authorList>
            <person name="Gilroy R."/>
            <person name="Ravi A."/>
            <person name="Getino M."/>
            <person name="Pursley I."/>
            <person name="Horton D.L."/>
            <person name="Alikhan N.F."/>
            <person name="Baker D."/>
            <person name="Gharbi K."/>
            <person name="Hall N."/>
            <person name="Watson M."/>
            <person name="Adriaenssens E.M."/>
            <person name="Foster-Nyarko E."/>
            <person name="Jarju S."/>
            <person name="Secka A."/>
            <person name="Antonio M."/>
            <person name="Oren A."/>
            <person name="Chaudhuri R.R."/>
            <person name="La Ragione R."/>
            <person name="Hildebrand F."/>
            <person name="Pallen M.J."/>
        </authorList>
    </citation>
    <scope>NUCLEOTIDE SEQUENCE</scope>
    <source>
        <strain evidence="2">ChiW16-3235</strain>
    </source>
</reference>
<dbReference type="SUPFAM" id="SSF53067">
    <property type="entry name" value="Actin-like ATPase domain"/>
    <property type="match status" value="1"/>
</dbReference>
<dbReference type="AlphaFoldDB" id="A0A9D1J907"/>
<reference evidence="2" key="1">
    <citation type="submission" date="2020-10" db="EMBL/GenBank/DDBJ databases">
        <authorList>
            <person name="Gilroy R."/>
        </authorList>
    </citation>
    <scope>NUCLEOTIDE SEQUENCE</scope>
    <source>
        <strain evidence="2">ChiW16-3235</strain>
    </source>
</reference>
<sequence length="204" mass="21815">MADFLAVDTSSKYLTVLAKKGEKICLRHMDECAMRHSVILMDEIDKALGEVGLAPRDCNFFAAVTGPGSFTGIRIGISTIKGFCLATGAPSVGVTSFGLVAYNVNSKVPFGVAIDAMHGNYYFCAYNADGSVKIPPCYLSGAQVEGEGLPLYGFEELPLKNYTRLNAGDCLYNAVAFAHKTGGDGMHALYVRKSQAEEARDAHP</sequence>
<dbReference type="InterPro" id="IPR022496">
    <property type="entry name" value="T6A_TsaB"/>
</dbReference>
<dbReference type="NCBIfam" id="TIGR03725">
    <property type="entry name" value="T6A_YeaZ"/>
    <property type="match status" value="1"/>
</dbReference>
<dbReference type="Gene3D" id="3.30.420.40">
    <property type="match status" value="1"/>
</dbReference>
<dbReference type="InterPro" id="IPR043129">
    <property type="entry name" value="ATPase_NBD"/>
</dbReference>
<dbReference type="GO" id="GO:0002949">
    <property type="term" value="P:tRNA threonylcarbamoyladenosine modification"/>
    <property type="evidence" value="ECO:0007669"/>
    <property type="project" value="InterPro"/>
</dbReference>
<evidence type="ECO:0000313" key="2">
    <source>
        <dbReference type="EMBL" id="HIR66980.1"/>
    </source>
</evidence>
<name>A0A9D1J907_9FIRM</name>
<dbReference type="InterPro" id="IPR000905">
    <property type="entry name" value="Gcp-like_dom"/>
</dbReference>